<organism evidence="1 2">
    <name type="scientific">Citrus sinensis</name>
    <name type="common">Sweet orange</name>
    <name type="synonym">Citrus aurantium var. sinensis</name>
    <dbReference type="NCBI Taxonomy" id="2711"/>
    <lineage>
        <taxon>Eukaryota</taxon>
        <taxon>Viridiplantae</taxon>
        <taxon>Streptophyta</taxon>
        <taxon>Embryophyta</taxon>
        <taxon>Tracheophyta</taxon>
        <taxon>Spermatophyta</taxon>
        <taxon>Magnoliopsida</taxon>
        <taxon>eudicotyledons</taxon>
        <taxon>Gunneridae</taxon>
        <taxon>Pentapetalae</taxon>
        <taxon>rosids</taxon>
        <taxon>malvids</taxon>
        <taxon>Sapindales</taxon>
        <taxon>Rutaceae</taxon>
        <taxon>Aurantioideae</taxon>
        <taxon>Citrus</taxon>
    </lineage>
</organism>
<gene>
    <name evidence="1" type="ORF">CISIN_1g043359mg</name>
</gene>
<accession>A0A067F0U2</accession>
<keyword evidence="2" id="KW-1185">Reference proteome</keyword>
<name>A0A067F0U2_CITSI</name>
<reference evidence="1 2" key="1">
    <citation type="submission" date="2014-04" db="EMBL/GenBank/DDBJ databases">
        <authorList>
            <consortium name="International Citrus Genome Consortium"/>
            <person name="Gmitter F."/>
            <person name="Chen C."/>
            <person name="Farmerie W."/>
            <person name="Harkins T."/>
            <person name="Desany B."/>
            <person name="Mohiuddin M."/>
            <person name="Kodira C."/>
            <person name="Borodovsky M."/>
            <person name="Lomsadze A."/>
            <person name="Burns P."/>
            <person name="Jenkins J."/>
            <person name="Prochnik S."/>
            <person name="Shu S."/>
            <person name="Chapman J."/>
            <person name="Pitluck S."/>
            <person name="Schmutz J."/>
            <person name="Rokhsar D."/>
        </authorList>
    </citation>
    <scope>NUCLEOTIDE SEQUENCE</scope>
</reference>
<evidence type="ECO:0000313" key="2">
    <source>
        <dbReference type="Proteomes" id="UP000027120"/>
    </source>
</evidence>
<sequence length="40" mass="4649">MLKVHAESTQRLKKCFGQETNKEEQLIKAVKKWGSISDCR</sequence>
<protein>
    <submittedName>
        <fullName evidence="1">Uncharacterized protein</fullName>
    </submittedName>
</protein>
<proteinExistence type="predicted"/>
<dbReference type="SMR" id="A0A067F0U2"/>
<dbReference type="EMBL" id="KK784938">
    <property type="protein sequence ID" value="KDO59685.1"/>
    <property type="molecule type" value="Genomic_DNA"/>
</dbReference>
<dbReference type="AlphaFoldDB" id="A0A067F0U2"/>
<dbReference type="Proteomes" id="UP000027120">
    <property type="component" value="Unassembled WGS sequence"/>
</dbReference>
<evidence type="ECO:0000313" key="1">
    <source>
        <dbReference type="EMBL" id="KDO59685.1"/>
    </source>
</evidence>